<feature type="transmembrane region" description="Helical" evidence="2">
    <location>
        <begin position="1458"/>
        <end position="1477"/>
    </location>
</feature>
<accession>A0AAD3T5N2</accession>
<feature type="compositionally biased region" description="Basic and acidic residues" evidence="1">
    <location>
        <begin position="247"/>
        <end position="260"/>
    </location>
</feature>
<keyword evidence="2" id="KW-0812">Transmembrane</keyword>
<dbReference type="EMBL" id="BSYO01000024">
    <property type="protein sequence ID" value="GMH22412.1"/>
    <property type="molecule type" value="Genomic_DNA"/>
</dbReference>
<dbReference type="Proteomes" id="UP001279734">
    <property type="component" value="Unassembled WGS sequence"/>
</dbReference>
<evidence type="ECO:0000256" key="1">
    <source>
        <dbReference type="SAM" id="MobiDB-lite"/>
    </source>
</evidence>
<reference evidence="4" key="1">
    <citation type="submission" date="2023-05" db="EMBL/GenBank/DDBJ databases">
        <title>Nepenthes gracilis genome sequencing.</title>
        <authorList>
            <person name="Fukushima K."/>
        </authorList>
    </citation>
    <scope>NUCLEOTIDE SEQUENCE</scope>
    <source>
        <strain evidence="4">SING2019-196</strain>
    </source>
</reference>
<dbReference type="InterPro" id="IPR056582">
    <property type="entry name" value="EDRF1_N"/>
</dbReference>
<proteinExistence type="predicted"/>
<sequence>MAKLTNSEVELQCVGRLEVVRPRPVGFLCGSIPVPTDKSFQTFNSALVPSSETVTAPRYRMLPTETDLNTPPLFSSLPERVLPSDYHAVQSRATNGDVSWDSGAITSNLARKGESLAVSGLVEYGDEIDVIAPADILKQIFKMPYSKARLSIAVHRIGQTLVLNAGPDVEEGERLVKRNQPKCADQSLFLNFAMHSVRMEACDCPPFHSAAPSEGQSKSSALPDLSQSRKSSFSSSSIQRNDAAPLEGDKQHMDNSEVKQESFYWGGAKNKRNKGHGPVKKASQIGGKPRSSMQESEKYRRGGNDEFVRVLFWQFHNFRMLLGSDLLLFSNEKYVAVSLHLWDVSRQVTPLTWLEAWLDNVMASVPELAICYHQDGVVQGYELLRTDDVFLLKGISEDGTPAFHPYVVQQNGLSVLRFLQENCKQDPGAYWLYKSAGEDVIQLFDLSVIPQNHPSDNYDSCSSSLPSLIRKGRTDSLLSLGTLLYRIGHRLSLSMAPNNRPRCARFLRKCIELLDEPDHLVILAFAHEQFARFILNNDEELNLTAEAFSLVSEVRVTDAEEESLDIISSISDSTIHGLSSVDDESPCEDLKKIQISINGAFGENNLGTDASESRSLIAAGAAELKCLSELVPSCMDDESFAVCNVLPPSAPVIQTVADPISSKLAAVHHVSQAIKSLKWMRQTHNTDSELVDKGETVPSTCPTKSFSVCACGDTECIELCDIREWLPTMKLDRKLWKLVLLLGESYLALGEAYKEDDQLLKALKVLEIACSVYGSVPQHLEDTRFISSMVSSPLGRTRLNDGHKKKQSIIAGEIRLSRSSSSDYATLEHSSTYLFWSKAWTLVGDVHVEFYTIQGKEMSAQLKQKPSGRELKMSSEVVEELVRLKKTLSQDKEYCNSCSLVNCSCQGDRASSGNSASSSSGDAHANVHSRRQSKRSYPKSGAALLARQGEDDCVGVSSEGGNMGHKGNVETLMQASKILDGSGEKSSVPTIVCGAGATLEIPTTTASRDLPKSGNGGIFKYLGGPISTDCDDILSAALSCYKQARKALNGIHVGSKELEAVLKKIGWVCNELGRSRLEKKNLAKAELAFADAIDAFKEVSDHTNIILINCNLGHGRRAVAEELVSKMEYLKTNVVFGNAYVQTLETAKTEYARSLGFYGAAKSELVAVVDGADDVSLGLRNEVYTQFAHTCLRLGMLLAREDTTAEVYENGASGDTELGFRGPKQELRKHEISANDAIREALSIYESLGELRKQEAAYAYFQLACYQRDCCFKFLDSNQRSSYPSKSENSILQRVKRYASLAERNWQKAIEFYSANTHPIMYLTIVMERSSLSLSLSSSFHSHAILETALSCLLEGRHISIELCSDLTRDDKPEIYAKFWSQLQMLLKKMLALALSQSSNKSGSASPSTSLKRSADADKLRELYKMSLKAADFCQLHAMHNLWTSFWVLNVVIRKCRWLVHLIVLFLGFWSYAILSLNKACMPKSAKGVASLGCQSKGKSSDHSTNARSAKLPERLKAQEKEEYN</sequence>
<feature type="compositionally biased region" description="Polar residues" evidence="1">
    <location>
        <begin position="1493"/>
        <end position="1508"/>
    </location>
</feature>
<feature type="compositionally biased region" description="Low complexity" evidence="1">
    <location>
        <begin position="226"/>
        <end position="237"/>
    </location>
</feature>
<evidence type="ECO:0000256" key="2">
    <source>
        <dbReference type="SAM" id="Phobius"/>
    </source>
</evidence>
<feature type="compositionally biased region" description="Basic and acidic residues" evidence="1">
    <location>
        <begin position="1511"/>
        <end position="1525"/>
    </location>
</feature>
<keyword evidence="2" id="KW-0472">Membrane</keyword>
<gene>
    <name evidence="4" type="ORF">Nepgr_024255</name>
</gene>
<feature type="domain" description="EDRF1 N-terminal" evidence="3">
    <location>
        <begin position="293"/>
        <end position="565"/>
    </location>
</feature>
<name>A0AAD3T5N2_NEPGR</name>
<feature type="compositionally biased region" description="Basic residues" evidence="1">
    <location>
        <begin position="269"/>
        <end position="279"/>
    </location>
</feature>
<protein>
    <recommendedName>
        <fullName evidence="3">EDRF1 N-terminal domain-containing protein</fullName>
    </recommendedName>
</protein>
<feature type="domain" description="EDRF1 N-terminal" evidence="3">
    <location>
        <begin position="124"/>
        <end position="164"/>
    </location>
</feature>
<feature type="compositionally biased region" description="Basic residues" evidence="1">
    <location>
        <begin position="927"/>
        <end position="937"/>
    </location>
</feature>
<dbReference type="PANTHER" id="PTHR15000">
    <property type="entry name" value="ERYTHROID DIFFERENTIATION-RELATED FACTOR 1"/>
    <property type="match status" value="1"/>
</dbReference>
<feature type="region of interest" description="Disordered" evidence="1">
    <location>
        <begin position="209"/>
        <end position="299"/>
    </location>
</feature>
<evidence type="ECO:0000313" key="4">
    <source>
        <dbReference type="EMBL" id="GMH22412.1"/>
    </source>
</evidence>
<keyword evidence="2" id="KW-1133">Transmembrane helix</keyword>
<dbReference type="Pfam" id="PF23788">
    <property type="entry name" value="EDRF1_N"/>
    <property type="match status" value="2"/>
</dbReference>
<keyword evidence="5" id="KW-1185">Reference proteome</keyword>
<feature type="region of interest" description="Disordered" evidence="1">
    <location>
        <begin position="911"/>
        <end position="939"/>
    </location>
</feature>
<organism evidence="4 5">
    <name type="scientific">Nepenthes gracilis</name>
    <name type="common">Slender pitcher plant</name>
    <dbReference type="NCBI Taxonomy" id="150966"/>
    <lineage>
        <taxon>Eukaryota</taxon>
        <taxon>Viridiplantae</taxon>
        <taxon>Streptophyta</taxon>
        <taxon>Embryophyta</taxon>
        <taxon>Tracheophyta</taxon>
        <taxon>Spermatophyta</taxon>
        <taxon>Magnoliopsida</taxon>
        <taxon>eudicotyledons</taxon>
        <taxon>Gunneridae</taxon>
        <taxon>Pentapetalae</taxon>
        <taxon>Caryophyllales</taxon>
        <taxon>Nepenthaceae</taxon>
        <taxon>Nepenthes</taxon>
    </lineage>
</organism>
<evidence type="ECO:0000313" key="5">
    <source>
        <dbReference type="Proteomes" id="UP001279734"/>
    </source>
</evidence>
<dbReference type="PANTHER" id="PTHR15000:SF1">
    <property type="entry name" value="ERYTHROID DIFFERENTIATION-RELATED FACTOR 1"/>
    <property type="match status" value="1"/>
</dbReference>
<comment type="caution">
    <text evidence="4">The sequence shown here is derived from an EMBL/GenBank/DDBJ whole genome shotgun (WGS) entry which is preliminary data.</text>
</comment>
<feature type="compositionally biased region" description="Low complexity" evidence="1">
    <location>
        <begin position="911"/>
        <end position="921"/>
    </location>
</feature>
<feature type="region of interest" description="Disordered" evidence="1">
    <location>
        <begin position="1491"/>
        <end position="1525"/>
    </location>
</feature>
<evidence type="ECO:0000259" key="3">
    <source>
        <dbReference type="Pfam" id="PF23788"/>
    </source>
</evidence>
<dbReference type="GO" id="GO:0045893">
    <property type="term" value="P:positive regulation of DNA-templated transcription"/>
    <property type="evidence" value="ECO:0007669"/>
    <property type="project" value="TreeGrafter"/>
</dbReference>